<name>A0AAD5LRI2_9CRUS</name>
<sequence length="433" mass="49254">MITAIRFRRFRKIHLLFLMVLGISYITIALNNRRATQQPCVDVLIRGPNGNGQPIDRLEEEAFLATIKVQGRTPNGSAVLVGREYFEYLTSHLREAPYPGVDMYTQYVVNRLQLKPLRGVEALRPDFGPVLNDVKSFGYPIKISPCREDTDYQLPRLFVAVISAANYFEKRHMIRQTWLRQLRAQSDSGSSVHLVGFGFVVGRTHDRDLQLKIESESSTYGDILQIDMVDVYNNLTLKVVGLLNFVSDHCSRIEFVLKVDDDVYVNARNLVSVVKNLDPAESSVYGTATPTKVPREGKFALSRDVWPWSHFPFYFMGAAVLIPAHTIEPLLAASQTTPYFLFEDVYVIGLCTSKAGIRVRVSESFLGEHAKLVPRPCYVQDFITWLTKSAEHFNNSHWATENFYKNVTPCVFKGFDGTRETSDPMQIIEFSFD</sequence>
<dbReference type="GO" id="GO:0006493">
    <property type="term" value="P:protein O-linked glycosylation"/>
    <property type="evidence" value="ECO:0007669"/>
    <property type="project" value="TreeGrafter"/>
</dbReference>
<dbReference type="InterPro" id="IPR002659">
    <property type="entry name" value="Glyco_trans_31"/>
</dbReference>
<evidence type="ECO:0000256" key="8">
    <source>
        <dbReference type="ARBA" id="ARBA00023034"/>
    </source>
</evidence>
<dbReference type="PANTHER" id="PTHR11214">
    <property type="entry name" value="BETA-1,3-N-ACETYLGLUCOSAMINYLTRANSFERASE"/>
    <property type="match status" value="1"/>
</dbReference>
<protein>
    <recommendedName>
        <fullName evidence="10">Hexosyltransferase</fullName>
        <ecNumber evidence="10">2.4.1.-</ecNumber>
    </recommendedName>
</protein>
<evidence type="ECO:0000256" key="6">
    <source>
        <dbReference type="ARBA" id="ARBA00022968"/>
    </source>
</evidence>
<evidence type="ECO:0000256" key="1">
    <source>
        <dbReference type="ARBA" id="ARBA00004323"/>
    </source>
</evidence>
<organism evidence="11 12">
    <name type="scientific">Daphnia sinensis</name>
    <dbReference type="NCBI Taxonomy" id="1820382"/>
    <lineage>
        <taxon>Eukaryota</taxon>
        <taxon>Metazoa</taxon>
        <taxon>Ecdysozoa</taxon>
        <taxon>Arthropoda</taxon>
        <taxon>Crustacea</taxon>
        <taxon>Branchiopoda</taxon>
        <taxon>Diplostraca</taxon>
        <taxon>Cladocera</taxon>
        <taxon>Anomopoda</taxon>
        <taxon>Daphniidae</taxon>
        <taxon>Daphnia</taxon>
        <taxon>Daphnia similis group</taxon>
    </lineage>
</organism>
<comment type="subcellular location">
    <subcellularLocation>
        <location evidence="1 10">Golgi apparatus membrane</location>
        <topology evidence="1 10">Single-pass type II membrane protein</topology>
    </subcellularLocation>
</comment>
<accession>A0AAD5LRI2</accession>
<keyword evidence="5 10" id="KW-0812">Transmembrane</keyword>
<keyword evidence="8 10" id="KW-0333">Golgi apparatus</keyword>
<keyword evidence="7 10" id="KW-1133">Transmembrane helix</keyword>
<keyword evidence="12" id="KW-1185">Reference proteome</keyword>
<evidence type="ECO:0000256" key="3">
    <source>
        <dbReference type="ARBA" id="ARBA00022676"/>
    </source>
</evidence>
<dbReference type="Proteomes" id="UP000820818">
    <property type="component" value="Linkage Group LG2"/>
</dbReference>
<feature type="transmembrane region" description="Helical" evidence="10">
    <location>
        <begin position="12"/>
        <end position="30"/>
    </location>
</feature>
<keyword evidence="6 10" id="KW-0735">Signal-anchor</keyword>
<evidence type="ECO:0000256" key="7">
    <source>
        <dbReference type="ARBA" id="ARBA00022989"/>
    </source>
</evidence>
<reference evidence="11 12" key="1">
    <citation type="submission" date="2022-05" db="EMBL/GenBank/DDBJ databases">
        <title>A multi-omics perspective on studying reproductive biology in Daphnia sinensis.</title>
        <authorList>
            <person name="Jia J."/>
        </authorList>
    </citation>
    <scope>NUCLEOTIDE SEQUENCE [LARGE SCALE GENOMIC DNA]</scope>
    <source>
        <strain evidence="11 12">WSL</strain>
    </source>
</reference>
<keyword evidence="4" id="KW-0808">Transferase</keyword>
<dbReference type="PANTHER" id="PTHR11214:SF334">
    <property type="entry name" value="HEXOSYLTRANSFERASE"/>
    <property type="match status" value="1"/>
</dbReference>
<gene>
    <name evidence="11" type="ORF">GHT06_010092</name>
</gene>
<evidence type="ECO:0000256" key="10">
    <source>
        <dbReference type="RuleBase" id="RU363063"/>
    </source>
</evidence>
<dbReference type="EMBL" id="WJBH02000002">
    <property type="protein sequence ID" value="KAI9562638.1"/>
    <property type="molecule type" value="Genomic_DNA"/>
</dbReference>
<evidence type="ECO:0000256" key="2">
    <source>
        <dbReference type="ARBA" id="ARBA00008661"/>
    </source>
</evidence>
<dbReference type="Pfam" id="PF01762">
    <property type="entry name" value="Galactosyl_T"/>
    <property type="match status" value="1"/>
</dbReference>
<evidence type="ECO:0000256" key="9">
    <source>
        <dbReference type="ARBA" id="ARBA00023136"/>
    </source>
</evidence>
<dbReference type="GO" id="GO:0016758">
    <property type="term" value="F:hexosyltransferase activity"/>
    <property type="evidence" value="ECO:0007669"/>
    <property type="project" value="InterPro"/>
</dbReference>
<evidence type="ECO:0000256" key="4">
    <source>
        <dbReference type="ARBA" id="ARBA00022679"/>
    </source>
</evidence>
<evidence type="ECO:0000313" key="11">
    <source>
        <dbReference type="EMBL" id="KAI9562638.1"/>
    </source>
</evidence>
<dbReference type="Gene3D" id="3.90.550.50">
    <property type="match status" value="1"/>
</dbReference>
<proteinExistence type="inferred from homology"/>
<keyword evidence="3 10" id="KW-0328">Glycosyltransferase</keyword>
<dbReference type="EC" id="2.4.1.-" evidence="10"/>
<dbReference type="AlphaFoldDB" id="A0AAD5LRI2"/>
<comment type="similarity">
    <text evidence="2 10">Belongs to the glycosyltransferase 31 family.</text>
</comment>
<comment type="caution">
    <text evidence="11">The sequence shown here is derived from an EMBL/GenBank/DDBJ whole genome shotgun (WGS) entry which is preliminary data.</text>
</comment>
<dbReference type="GO" id="GO:0000139">
    <property type="term" value="C:Golgi membrane"/>
    <property type="evidence" value="ECO:0007669"/>
    <property type="project" value="UniProtKB-SubCell"/>
</dbReference>
<evidence type="ECO:0000313" key="12">
    <source>
        <dbReference type="Proteomes" id="UP000820818"/>
    </source>
</evidence>
<evidence type="ECO:0000256" key="5">
    <source>
        <dbReference type="ARBA" id="ARBA00022692"/>
    </source>
</evidence>
<keyword evidence="9 10" id="KW-0472">Membrane</keyword>